<feature type="compositionally biased region" description="Low complexity" evidence="1">
    <location>
        <begin position="382"/>
        <end position="399"/>
    </location>
</feature>
<gene>
    <name evidence="2" type="ORF">BT63DRAFT_416364</name>
</gene>
<evidence type="ECO:0000313" key="3">
    <source>
        <dbReference type="Proteomes" id="UP000799302"/>
    </source>
</evidence>
<keyword evidence="3" id="KW-1185">Reference proteome</keyword>
<sequence length="718" mass="80572">MKKSLAAAFGVDMKDSGQTQDPAQPYNGTNEWTPHHQLRLGDVSSQVRPEYRDKKIDPNAHITITDTEVWVGNNRYTRGFEGPSQNSTSSGQASSPPASNAKPVNSTNNRDSPDSLYDRTPPRTKQYVMRPESLKIPPFQDNTSMFSDPSFQYQPSVASGPSSNRFGQQSGYRSQPRQPMSPSGNRFEQQPDYRSQPGQPMSPSSNRFEQQPDYRSQPYQPISPHGQNPAYQNHDAFNSATSPPGSPPRIGYAPGYKRNEQPRLDRWSQKVSSMLRREDTGSISRYVRETDRREVDRGGRYTANTEEDMYSERGRSQTREQEPGLLDRMRSLSRSTLRSRSRSRAKTTTTAPQPSRYNPNSVMAAEETRRMFRDNAAKTEADWAAEAAQQQQVISSQAETPHGHQQIDSWYGKESNDCRSNSGNKKSMTEKMARIGSWSKDKLQRLGSKLKIDSTPKLKISGPILTEEQRIKYEQRAAQMNAQAVSRRPSNVSMRSIRSLPLFRSRPQPTGSVRSSPNVGKTSSPISRSSPQHYATAGTRTHSQTLQRVEYPKEKSLVSTMFERKETSISSPPVTQASPSSSRQFNAPIKQKSPRESTITRLEDFIDRDDSQSARILSPRSVRHAPIPPRSNNQYDRGIEPRIKQMPSPVSPSRRDFPAQPGPSSPYTRGAVQNHNIPANGAFRVNISRFDGDELSLIASSESSGSSKGETFIFNDQE</sequence>
<dbReference type="EMBL" id="MU004239">
    <property type="protein sequence ID" value="KAF2665930.1"/>
    <property type="molecule type" value="Genomic_DNA"/>
</dbReference>
<feature type="region of interest" description="Disordered" evidence="1">
    <location>
        <begin position="380"/>
        <end position="440"/>
    </location>
</feature>
<feature type="compositionally biased region" description="Basic and acidic residues" evidence="1">
    <location>
        <begin position="275"/>
        <end position="299"/>
    </location>
</feature>
<feature type="compositionally biased region" description="Basic and acidic residues" evidence="1">
    <location>
        <begin position="427"/>
        <end position="440"/>
    </location>
</feature>
<feature type="compositionally biased region" description="Polar residues" evidence="1">
    <location>
        <begin position="568"/>
        <end position="585"/>
    </location>
</feature>
<feature type="region of interest" description="Disordered" evidence="1">
    <location>
        <begin position="564"/>
        <end position="674"/>
    </location>
</feature>
<feature type="region of interest" description="Disordered" evidence="1">
    <location>
        <begin position="75"/>
        <end position="364"/>
    </location>
</feature>
<feature type="compositionally biased region" description="Polar residues" evidence="1">
    <location>
        <begin position="16"/>
        <end position="32"/>
    </location>
</feature>
<evidence type="ECO:0000313" key="2">
    <source>
        <dbReference type="EMBL" id="KAF2665930.1"/>
    </source>
</evidence>
<feature type="compositionally biased region" description="Polar residues" evidence="1">
    <location>
        <begin position="352"/>
        <end position="361"/>
    </location>
</feature>
<feature type="compositionally biased region" description="Basic and acidic residues" evidence="1">
    <location>
        <begin position="310"/>
        <end position="330"/>
    </location>
</feature>
<organism evidence="2 3">
    <name type="scientific">Microthyrium microscopicum</name>
    <dbReference type="NCBI Taxonomy" id="703497"/>
    <lineage>
        <taxon>Eukaryota</taxon>
        <taxon>Fungi</taxon>
        <taxon>Dikarya</taxon>
        <taxon>Ascomycota</taxon>
        <taxon>Pezizomycotina</taxon>
        <taxon>Dothideomycetes</taxon>
        <taxon>Dothideomycetes incertae sedis</taxon>
        <taxon>Microthyriales</taxon>
        <taxon>Microthyriaceae</taxon>
        <taxon>Microthyrium</taxon>
    </lineage>
</organism>
<feature type="compositionally biased region" description="Basic and acidic residues" evidence="1">
    <location>
        <begin position="601"/>
        <end position="612"/>
    </location>
</feature>
<dbReference type="AlphaFoldDB" id="A0A6A6U1Z4"/>
<feature type="compositionally biased region" description="Polar residues" evidence="1">
    <location>
        <begin position="665"/>
        <end position="674"/>
    </location>
</feature>
<dbReference type="Proteomes" id="UP000799302">
    <property type="component" value="Unassembled WGS sequence"/>
</dbReference>
<protein>
    <submittedName>
        <fullName evidence="2">Uncharacterized protein</fullName>
    </submittedName>
</protein>
<feature type="compositionally biased region" description="Low complexity" evidence="1">
    <location>
        <begin position="83"/>
        <end position="101"/>
    </location>
</feature>
<feature type="compositionally biased region" description="Low complexity" evidence="1">
    <location>
        <begin position="700"/>
        <end position="710"/>
    </location>
</feature>
<accession>A0A6A6U1Z4</accession>
<feature type="region of interest" description="Disordered" evidence="1">
    <location>
        <begin position="1"/>
        <end position="54"/>
    </location>
</feature>
<feature type="compositionally biased region" description="Polar residues" evidence="1">
    <location>
        <begin position="140"/>
        <end position="243"/>
    </location>
</feature>
<feature type="region of interest" description="Disordered" evidence="1">
    <location>
        <begin position="500"/>
        <end position="543"/>
    </location>
</feature>
<name>A0A6A6U1Z4_9PEZI</name>
<feature type="compositionally biased region" description="Polar residues" evidence="1">
    <location>
        <begin position="507"/>
        <end position="543"/>
    </location>
</feature>
<feature type="compositionally biased region" description="Basic and acidic residues" evidence="1">
    <location>
        <begin position="111"/>
        <end position="121"/>
    </location>
</feature>
<proteinExistence type="predicted"/>
<reference evidence="2" key="1">
    <citation type="journal article" date="2020" name="Stud. Mycol.">
        <title>101 Dothideomycetes genomes: a test case for predicting lifestyles and emergence of pathogens.</title>
        <authorList>
            <person name="Haridas S."/>
            <person name="Albert R."/>
            <person name="Binder M."/>
            <person name="Bloem J."/>
            <person name="Labutti K."/>
            <person name="Salamov A."/>
            <person name="Andreopoulos B."/>
            <person name="Baker S."/>
            <person name="Barry K."/>
            <person name="Bills G."/>
            <person name="Bluhm B."/>
            <person name="Cannon C."/>
            <person name="Castanera R."/>
            <person name="Culley D."/>
            <person name="Daum C."/>
            <person name="Ezra D."/>
            <person name="Gonzalez J."/>
            <person name="Henrissat B."/>
            <person name="Kuo A."/>
            <person name="Liang C."/>
            <person name="Lipzen A."/>
            <person name="Lutzoni F."/>
            <person name="Magnuson J."/>
            <person name="Mondo S."/>
            <person name="Nolan M."/>
            <person name="Ohm R."/>
            <person name="Pangilinan J."/>
            <person name="Park H.-J."/>
            <person name="Ramirez L."/>
            <person name="Alfaro M."/>
            <person name="Sun H."/>
            <person name="Tritt A."/>
            <person name="Yoshinaga Y."/>
            <person name="Zwiers L.-H."/>
            <person name="Turgeon B."/>
            <person name="Goodwin S."/>
            <person name="Spatafora J."/>
            <person name="Crous P."/>
            <person name="Grigoriev I."/>
        </authorList>
    </citation>
    <scope>NUCLEOTIDE SEQUENCE</scope>
    <source>
        <strain evidence="2">CBS 115976</strain>
    </source>
</reference>
<evidence type="ECO:0000256" key="1">
    <source>
        <dbReference type="SAM" id="MobiDB-lite"/>
    </source>
</evidence>
<feature type="compositionally biased region" description="Basic and acidic residues" evidence="1">
    <location>
        <begin position="257"/>
        <end position="268"/>
    </location>
</feature>
<feature type="region of interest" description="Disordered" evidence="1">
    <location>
        <begin position="699"/>
        <end position="718"/>
    </location>
</feature>